<dbReference type="InterPro" id="IPR016130">
    <property type="entry name" value="Tyr_Pase_AS"/>
</dbReference>
<accession>A0A7C9FDK4</accession>
<dbReference type="AlphaFoldDB" id="A0A7C9FDK4"/>
<organism evidence="3">
    <name type="scientific">Opuntia streptacantha</name>
    <name type="common">Prickly pear cactus</name>
    <name type="synonym">Opuntia cardona</name>
    <dbReference type="NCBI Taxonomy" id="393608"/>
    <lineage>
        <taxon>Eukaryota</taxon>
        <taxon>Viridiplantae</taxon>
        <taxon>Streptophyta</taxon>
        <taxon>Embryophyta</taxon>
        <taxon>Tracheophyta</taxon>
        <taxon>Spermatophyta</taxon>
        <taxon>Magnoliopsida</taxon>
        <taxon>eudicotyledons</taxon>
        <taxon>Gunneridae</taxon>
        <taxon>Pentapetalae</taxon>
        <taxon>Caryophyllales</taxon>
        <taxon>Cactineae</taxon>
        <taxon>Cactaceae</taxon>
        <taxon>Opuntioideae</taxon>
        <taxon>Opuntia</taxon>
    </lineage>
</organism>
<evidence type="ECO:0008006" key="4">
    <source>
        <dbReference type="Google" id="ProtNLM"/>
    </source>
</evidence>
<name>A0A7C9FDK4_OPUST</name>
<dbReference type="InterPro" id="IPR029021">
    <property type="entry name" value="Prot-tyrosine_phosphatase-like"/>
</dbReference>
<dbReference type="Gene3D" id="3.90.190.10">
    <property type="entry name" value="Protein tyrosine phosphatase superfamily"/>
    <property type="match status" value="1"/>
</dbReference>
<dbReference type="SUPFAM" id="SSF52799">
    <property type="entry name" value="(Phosphotyrosine protein) phosphatases II"/>
    <property type="match status" value="1"/>
</dbReference>
<dbReference type="SMART" id="SM00404">
    <property type="entry name" value="PTPc_motif"/>
    <property type="match status" value="1"/>
</dbReference>
<dbReference type="InterPro" id="IPR050348">
    <property type="entry name" value="Protein-Tyr_Phosphatase"/>
</dbReference>
<sequence length="198" mass="22109">MVLQFRCPAIVMLTRFVDNCEVVPCMGYQMVKCGEYFQTEDAPRKFGKISIITKWIETTGSSLVVRHVDVTKAESEEPPLSVLHIQYPEWPDQGVPKDTIAVREIFKRTYSLSPSLAPVVVHCSAGIGRTGTYCIIHDTVQRILAGDMTALDVASTLSFFRSQRDGMVQTLAQYAFCYKAIVDELAELISGYNSRKSA</sequence>
<evidence type="ECO:0000313" key="3">
    <source>
        <dbReference type="EMBL" id="MBA4674764.1"/>
    </source>
</evidence>
<dbReference type="GO" id="GO:0004725">
    <property type="term" value="F:protein tyrosine phosphatase activity"/>
    <property type="evidence" value="ECO:0007669"/>
    <property type="project" value="InterPro"/>
</dbReference>
<feature type="domain" description="Tyrosine specific protein phosphatases" evidence="2">
    <location>
        <begin position="103"/>
        <end position="175"/>
    </location>
</feature>
<dbReference type="InterPro" id="IPR000242">
    <property type="entry name" value="PTP_cat"/>
</dbReference>
<dbReference type="PANTHER" id="PTHR19134">
    <property type="entry name" value="RECEPTOR-TYPE TYROSINE-PROTEIN PHOSPHATASE"/>
    <property type="match status" value="1"/>
</dbReference>
<dbReference type="PANTHER" id="PTHR19134:SF449">
    <property type="entry name" value="TYROSINE-PROTEIN PHOSPHATASE 1"/>
    <property type="match status" value="1"/>
</dbReference>
<dbReference type="InterPro" id="IPR003595">
    <property type="entry name" value="Tyr_Pase_cat"/>
</dbReference>
<feature type="domain" description="Tyrosine-protein phosphatase" evidence="1">
    <location>
        <begin position="1"/>
        <end position="184"/>
    </location>
</feature>
<dbReference type="PROSITE" id="PS50056">
    <property type="entry name" value="TYR_PHOSPHATASE_2"/>
    <property type="match status" value="1"/>
</dbReference>
<dbReference type="SMART" id="SM00194">
    <property type="entry name" value="PTPc"/>
    <property type="match status" value="1"/>
</dbReference>
<evidence type="ECO:0000259" key="2">
    <source>
        <dbReference type="PROSITE" id="PS50056"/>
    </source>
</evidence>
<dbReference type="PROSITE" id="PS00383">
    <property type="entry name" value="TYR_PHOSPHATASE_1"/>
    <property type="match status" value="1"/>
</dbReference>
<protein>
    <recommendedName>
        <fullName evidence="4">Protein-tyrosine-phosphatase</fullName>
    </recommendedName>
</protein>
<reference evidence="3" key="2">
    <citation type="submission" date="2020-07" db="EMBL/GenBank/DDBJ databases">
        <authorList>
            <person name="Vera ALvarez R."/>
            <person name="Arias-Moreno D.M."/>
            <person name="Jimenez-Jacinto V."/>
            <person name="Jimenez-Bremont J.F."/>
            <person name="Swaminathan K."/>
            <person name="Moose S.P."/>
            <person name="Guerrero-Gonzalez M.L."/>
            <person name="Marino-Ramirez L."/>
            <person name="Landsman D."/>
            <person name="Rodriguez-Kessler M."/>
            <person name="Delgado-Sanchez P."/>
        </authorList>
    </citation>
    <scope>NUCLEOTIDE SEQUENCE</scope>
    <source>
        <tissue evidence="3">Cladode</tissue>
    </source>
</reference>
<dbReference type="EMBL" id="GISG01264310">
    <property type="protein sequence ID" value="MBA4674764.1"/>
    <property type="molecule type" value="Transcribed_RNA"/>
</dbReference>
<dbReference type="Pfam" id="PF00102">
    <property type="entry name" value="Y_phosphatase"/>
    <property type="match status" value="1"/>
</dbReference>
<proteinExistence type="predicted"/>
<dbReference type="InterPro" id="IPR000387">
    <property type="entry name" value="Tyr_Pase_dom"/>
</dbReference>
<evidence type="ECO:0000259" key="1">
    <source>
        <dbReference type="PROSITE" id="PS50055"/>
    </source>
</evidence>
<dbReference type="PRINTS" id="PR00700">
    <property type="entry name" value="PRTYPHPHTASE"/>
</dbReference>
<dbReference type="PROSITE" id="PS50055">
    <property type="entry name" value="TYR_PHOSPHATASE_PTP"/>
    <property type="match status" value="1"/>
</dbReference>
<reference evidence="3" key="1">
    <citation type="journal article" date="2013" name="J. Plant Res.">
        <title>Effect of fungi and light on seed germination of three Opuntia species from semiarid lands of central Mexico.</title>
        <authorList>
            <person name="Delgado-Sanchez P."/>
            <person name="Jimenez-Bremont J.F."/>
            <person name="Guerrero-Gonzalez Mde L."/>
            <person name="Flores J."/>
        </authorList>
    </citation>
    <scope>NUCLEOTIDE SEQUENCE</scope>
    <source>
        <tissue evidence="3">Cladode</tissue>
    </source>
</reference>